<protein>
    <submittedName>
        <fullName evidence="10">DedA family protein</fullName>
    </submittedName>
</protein>
<dbReference type="EMBL" id="JBHUFB010000019">
    <property type="protein sequence ID" value="MFD1814489.1"/>
    <property type="molecule type" value="Genomic_DNA"/>
</dbReference>
<feature type="transmembrane region" description="Helical" evidence="7">
    <location>
        <begin position="56"/>
        <end position="77"/>
    </location>
</feature>
<feature type="compositionally biased region" description="Pro residues" evidence="8">
    <location>
        <begin position="215"/>
        <end position="224"/>
    </location>
</feature>
<sequence>MTTLLERLHGVEPYVAYLVVSGFVFLEDALLIGFVVPGEAAAIAGGVIASQSNAALWVMIAVVVCAAVLGDTVGYGIGRSIGPRVHRIPMVSGKRLDDAAAFLRRRGGPAVFLGRFVAFVRTAMPALAGMTGMPYRRFLGFNVGAATLFGAGSVLLGYTVGSSYATVESVLGGGLWVVLGVLLAGAVAWRARRRIHARRERRPHDESAARLPWGSAPPEPELPG</sequence>
<evidence type="ECO:0000256" key="4">
    <source>
        <dbReference type="ARBA" id="ARBA00022692"/>
    </source>
</evidence>
<proteinExistence type="inferred from homology"/>
<dbReference type="PANTHER" id="PTHR30353:SF0">
    <property type="entry name" value="TRANSMEMBRANE PROTEIN"/>
    <property type="match status" value="1"/>
</dbReference>
<keyword evidence="3 7" id="KW-1003">Cell membrane</keyword>
<evidence type="ECO:0000256" key="8">
    <source>
        <dbReference type="SAM" id="MobiDB-lite"/>
    </source>
</evidence>
<evidence type="ECO:0000256" key="3">
    <source>
        <dbReference type="ARBA" id="ARBA00022475"/>
    </source>
</evidence>
<evidence type="ECO:0000256" key="6">
    <source>
        <dbReference type="ARBA" id="ARBA00023136"/>
    </source>
</evidence>
<feature type="transmembrane region" description="Helical" evidence="7">
    <location>
        <begin position="138"/>
        <end position="158"/>
    </location>
</feature>
<reference evidence="11" key="1">
    <citation type="journal article" date="2019" name="Int. J. Syst. Evol. Microbiol.">
        <title>The Global Catalogue of Microorganisms (GCM) 10K type strain sequencing project: providing services to taxonomists for standard genome sequencing and annotation.</title>
        <authorList>
            <consortium name="The Broad Institute Genomics Platform"/>
            <consortium name="The Broad Institute Genome Sequencing Center for Infectious Disease"/>
            <person name="Wu L."/>
            <person name="Ma J."/>
        </authorList>
    </citation>
    <scope>NUCLEOTIDE SEQUENCE [LARGE SCALE GENOMIC DNA]</scope>
    <source>
        <strain evidence="11">DT72</strain>
    </source>
</reference>
<evidence type="ECO:0000256" key="2">
    <source>
        <dbReference type="ARBA" id="ARBA00010792"/>
    </source>
</evidence>
<evidence type="ECO:0000259" key="9">
    <source>
        <dbReference type="Pfam" id="PF09335"/>
    </source>
</evidence>
<evidence type="ECO:0000313" key="10">
    <source>
        <dbReference type="EMBL" id="MFD1814489.1"/>
    </source>
</evidence>
<gene>
    <name evidence="10" type="ORF">ACFSJG_19925</name>
</gene>
<evidence type="ECO:0000313" key="11">
    <source>
        <dbReference type="Proteomes" id="UP001597286"/>
    </source>
</evidence>
<comment type="caution">
    <text evidence="10">The sequence shown here is derived from an EMBL/GenBank/DDBJ whole genome shotgun (WGS) entry which is preliminary data.</text>
</comment>
<comment type="similarity">
    <text evidence="2 7">Belongs to the DedA family.</text>
</comment>
<evidence type="ECO:0000256" key="1">
    <source>
        <dbReference type="ARBA" id="ARBA00004651"/>
    </source>
</evidence>
<dbReference type="RefSeq" id="WP_378486972.1">
    <property type="nucleotide sequence ID" value="NZ_JBHUFB010000019.1"/>
</dbReference>
<keyword evidence="11" id="KW-1185">Reference proteome</keyword>
<evidence type="ECO:0000256" key="7">
    <source>
        <dbReference type="RuleBase" id="RU367016"/>
    </source>
</evidence>
<dbReference type="InterPro" id="IPR032818">
    <property type="entry name" value="DedA-like"/>
</dbReference>
<dbReference type="Pfam" id="PF09335">
    <property type="entry name" value="VTT_dom"/>
    <property type="match status" value="1"/>
</dbReference>
<feature type="domain" description="VTT" evidence="9">
    <location>
        <begin position="36"/>
        <end position="155"/>
    </location>
</feature>
<feature type="region of interest" description="Disordered" evidence="8">
    <location>
        <begin position="199"/>
        <end position="224"/>
    </location>
</feature>
<dbReference type="PANTHER" id="PTHR30353">
    <property type="entry name" value="INNER MEMBRANE PROTEIN DEDA-RELATED"/>
    <property type="match status" value="1"/>
</dbReference>
<keyword evidence="5 7" id="KW-1133">Transmembrane helix</keyword>
<evidence type="ECO:0000256" key="5">
    <source>
        <dbReference type="ARBA" id="ARBA00022989"/>
    </source>
</evidence>
<keyword evidence="4 7" id="KW-0812">Transmembrane</keyword>
<accession>A0ABW4P9U0</accession>
<keyword evidence="6 7" id="KW-0472">Membrane</keyword>
<dbReference type="Proteomes" id="UP001597286">
    <property type="component" value="Unassembled WGS sequence"/>
</dbReference>
<feature type="transmembrane region" description="Helical" evidence="7">
    <location>
        <begin position="170"/>
        <end position="189"/>
    </location>
</feature>
<name>A0ABW4P9U0_9NOCA</name>
<organism evidence="10 11">
    <name type="scientific">Rhodococcus gannanensis</name>
    <dbReference type="NCBI Taxonomy" id="1960308"/>
    <lineage>
        <taxon>Bacteria</taxon>
        <taxon>Bacillati</taxon>
        <taxon>Actinomycetota</taxon>
        <taxon>Actinomycetes</taxon>
        <taxon>Mycobacteriales</taxon>
        <taxon>Nocardiaceae</taxon>
        <taxon>Rhodococcus</taxon>
    </lineage>
</organism>
<dbReference type="InterPro" id="IPR032816">
    <property type="entry name" value="VTT_dom"/>
</dbReference>
<comment type="subcellular location">
    <subcellularLocation>
        <location evidence="1 7">Cell membrane</location>
        <topology evidence="1 7">Multi-pass membrane protein</topology>
    </subcellularLocation>
</comment>
<feature type="transmembrane region" description="Helical" evidence="7">
    <location>
        <begin position="14"/>
        <end position="36"/>
    </location>
</feature>